<evidence type="ECO:0000313" key="4">
    <source>
        <dbReference type="Proteomes" id="UP001165122"/>
    </source>
</evidence>
<gene>
    <name evidence="3" type="ORF">TrLO_g3266</name>
</gene>
<dbReference type="Gene3D" id="3.30.530.20">
    <property type="match status" value="1"/>
</dbReference>
<sequence length="365" mass="40819">MRYGTGDVGNCSEVSFCATTISIYFLGGFLTKLSQGSVRREWRMELNMSIKKIAKMKDVSIRRAVQGFLTFVTGVCVIFLFSAMSADEMDETLISIVGLIGVVAMLGVFVSEIRFSLEANIERRGEPAMEDQLQIFENCEALLGDGGSAGWKALESTSKEVEMPMKYFPPKKGERSIGTGKGITVVDCSAEEVAAWVMDYCSNERTRISTEEGNPARLELTEKARANEIAVATVKKLPFFVDNREFVVRLVWKSKTNKVLVAFESIKDEVDYGITLKKARGLSRGLWLLEDLPARDGAKQCRVTHVVQLDFGGFSPTWVVDKMIPVALGVLKEAIEEFKKGERETEIEEPVEEVRRWECDELGMR</sequence>
<dbReference type="InterPro" id="IPR002913">
    <property type="entry name" value="START_lipid-bd_dom"/>
</dbReference>
<evidence type="ECO:0000259" key="2">
    <source>
        <dbReference type="Pfam" id="PF01852"/>
    </source>
</evidence>
<dbReference type="Pfam" id="PF01852">
    <property type="entry name" value="START"/>
    <property type="match status" value="1"/>
</dbReference>
<reference evidence="4" key="1">
    <citation type="journal article" date="2023" name="Commun. Biol.">
        <title>Genome analysis of Parmales, the sister group of diatoms, reveals the evolutionary specialization of diatoms from phago-mixotrophs to photoautotrophs.</title>
        <authorList>
            <person name="Ban H."/>
            <person name="Sato S."/>
            <person name="Yoshikawa S."/>
            <person name="Yamada K."/>
            <person name="Nakamura Y."/>
            <person name="Ichinomiya M."/>
            <person name="Sato N."/>
            <person name="Blanc-Mathieu R."/>
            <person name="Endo H."/>
            <person name="Kuwata A."/>
            <person name="Ogata H."/>
        </authorList>
    </citation>
    <scope>NUCLEOTIDE SEQUENCE [LARGE SCALE GENOMIC DNA]</scope>
    <source>
        <strain evidence="4">NIES 3700</strain>
    </source>
</reference>
<dbReference type="EMBL" id="BRXW01000305">
    <property type="protein sequence ID" value="GMI17766.1"/>
    <property type="molecule type" value="Genomic_DNA"/>
</dbReference>
<accession>A0A9W7L0H5</accession>
<dbReference type="AlphaFoldDB" id="A0A9W7L0H5"/>
<keyword evidence="4" id="KW-1185">Reference proteome</keyword>
<comment type="caution">
    <text evidence="3">The sequence shown here is derived from an EMBL/GenBank/DDBJ whole genome shotgun (WGS) entry which is preliminary data.</text>
</comment>
<feature type="transmembrane region" description="Helical" evidence="1">
    <location>
        <begin position="92"/>
        <end position="115"/>
    </location>
</feature>
<evidence type="ECO:0000313" key="3">
    <source>
        <dbReference type="EMBL" id="GMI17766.1"/>
    </source>
</evidence>
<keyword evidence="1" id="KW-0472">Membrane</keyword>
<keyword evidence="1" id="KW-0812">Transmembrane</keyword>
<keyword evidence="1" id="KW-1133">Transmembrane helix</keyword>
<evidence type="ECO:0000256" key="1">
    <source>
        <dbReference type="SAM" id="Phobius"/>
    </source>
</evidence>
<organism evidence="3 4">
    <name type="scientific">Triparma laevis f. longispina</name>
    <dbReference type="NCBI Taxonomy" id="1714387"/>
    <lineage>
        <taxon>Eukaryota</taxon>
        <taxon>Sar</taxon>
        <taxon>Stramenopiles</taxon>
        <taxon>Ochrophyta</taxon>
        <taxon>Bolidophyceae</taxon>
        <taxon>Parmales</taxon>
        <taxon>Triparmaceae</taxon>
        <taxon>Triparma</taxon>
    </lineage>
</organism>
<dbReference type="InterPro" id="IPR023393">
    <property type="entry name" value="START-like_dom_sf"/>
</dbReference>
<proteinExistence type="predicted"/>
<feature type="domain" description="START" evidence="2">
    <location>
        <begin position="144"/>
        <end position="324"/>
    </location>
</feature>
<dbReference type="SUPFAM" id="SSF55961">
    <property type="entry name" value="Bet v1-like"/>
    <property type="match status" value="1"/>
</dbReference>
<name>A0A9W7L0H5_9STRA</name>
<dbReference type="GO" id="GO:0008289">
    <property type="term" value="F:lipid binding"/>
    <property type="evidence" value="ECO:0007669"/>
    <property type="project" value="InterPro"/>
</dbReference>
<dbReference type="Proteomes" id="UP001165122">
    <property type="component" value="Unassembled WGS sequence"/>
</dbReference>
<feature type="transmembrane region" description="Helical" evidence="1">
    <location>
        <begin position="65"/>
        <end position="86"/>
    </location>
</feature>
<protein>
    <recommendedName>
        <fullName evidence="2">START domain-containing protein</fullName>
    </recommendedName>
</protein>